<dbReference type="SUPFAM" id="SSF47240">
    <property type="entry name" value="Ferritin-like"/>
    <property type="match status" value="2"/>
</dbReference>
<dbReference type="RefSeq" id="WP_142261305.1">
    <property type="nucleotide sequence ID" value="NZ_BMPV01000002.1"/>
</dbReference>
<keyword evidence="4" id="KW-1185">Reference proteome</keyword>
<comment type="caution">
    <text evidence="3">The sequence shown here is derived from an EMBL/GenBank/DDBJ whole genome shotgun (WGS) entry which is preliminary data.</text>
</comment>
<feature type="chain" id="PRO_5039722577" evidence="1">
    <location>
        <begin position="30"/>
        <end position="320"/>
    </location>
</feature>
<sequence length="320" mass="34758">MGIRGLGRLRIGAAVIGMVALLAVPTAGATAAADPRETGLHRETKANAWKALELESFAYAANRAFAVQAHAEDLRRIRDLYDRGALIERRHFAELAALIELVKDNATNLRHAIQGAESTARMYRRFAAEAKKDGELAAARLFHDLALDEADNRDRFREALQAITKPGSGARIPADVSVKKTIIKAGPPKVRTARTLRNLRTAMEREALAFLTDVLFAEHAKATGRPTLAKLFGSVALVELTEHFAKEAILAGLVKKTRTNVCTTIKGENYESTTLYPRFARQADRAGDYVAAELFLSIADDDGRQARSLAKALAEIGGGC</sequence>
<dbReference type="AlphaFoldDB" id="A0A543J459"/>
<reference evidence="3 4" key="1">
    <citation type="submission" date="2019-06" db="EMBL/GenBank/DDBJ databases">
        <title>Sequencing the genomes of 1000 actinobacteria strains.</title>
        <authorList>
            <person name="Klenk H.-P."/>
        </authorList>
    </citation>
    <scope>NUCLEOTIDE SEQUENCE [LARGE SCALE GENOMIC DNA]</scope>
    <source>
        <strain evidence="3 4">DSM 43186</strain>
    </source>
</reference>
<accession>A0A543J459</accession>
<dbReference type="InterPro" id="IPR012347">
    <property type="entry name" value="Ferritin-like"/>
</dbReference>
<evidence type="ECO:0000259" key="2">
    <source>
        <dbReference type="Pfam" id="PF02915"/>
    </source>
</evidence>
<proteinExistence type="predicted"/>
<name>A0A543J459_9ACTN</name>
<keyword evidence="1" id="KW-0732">Signal</keyword>
<dbReference type="OrthoDB" id="9799749at2"/>
<organism evidence="3 4">
    <name type="scientific">Thermopolyspora flexuosa</name>
    <dbReference type="NCBI Taxonomy" id="103836"/>
    <lineage>
        <taxon>Bacteria</taxon>
        <taxon>Bacillati</taxon>
        <taxon>Actinomycetota</taxon>
        <taxon>Actinomycetes</taxon>
        <taxon>Streptosporangiales</taxon>
        <taxon>Streptosporangiaceae</taxon>
        <taxon>Thermopolyspora</taxon>
    </lineage>
</organism>
<feature type="domain" description="Rubrerythrin diiron-binding" evidence="2">
    <location>
        <begin position="108"/>
        <end position="239"/>
    </location>
</feature>
<gene>
    <name evidence="3" type="ORF">FHX40_4373</name>
</gene>
<dbReference type="Proteomes" id="UP000319213">
    <property type="component" value="Unassembled WGS sequence"/>
</dbReference>
<dbReference type="GO" id="GO:0046872">
    <property type="term" value="F:metal ion binding"/>
    <property type="evidence" value="ECO:0007669"/>
    <property type="project" value="InterPro"/>
</dbReference>
<feature type="signal peptide" evidence="1">
    <location>
        <begin position="1"/>
        <end position="29"/>
    </location>
</feature>
<dbReference type="InterPro" id="IPR003251">
    <property type="entry name" value="Rr_diiron-bd_dom"/>
</dbReference>
<dbReference type="GO" id="GO:0016491">
    <property type="term" value="F:oxidoreductase activity"/>
    <property type="evidence" value="ECO:0007669"/>
    <property type="project" value="InterPro"/>
</dbReference>
<evidence type="ECO:0000313" key="3">
    <source>
        <dbReference type="EMBL" id="TQM77603.1"/>
    </source>
</evidence>
<dbReference type="InterPro" id="IPR009078">
    <property type="entry name" value="Ferritin-like_SF"/>
</dbReference>
<dbReference type="Pfam" id="PF02915">
    <property type="entry name" value="Rubrerythrin"/>
    <property type="match status" value="1"/>
</dbReference>
<evidence type="ECO:0000256" key="1">
    <source>
        <dbReference type="SAM" id="SignalP"/>
    </source>
</evidence>
<dbReference type="PANTHER" id="PTHR33746:SF4">
    <property type="entry name" value="RUBRERYTHRIN"/>
    <property type="match status" value="1"/>
</dbReference>
<dbReference type="Gene3D" id="1.20.1260.10">
    <property type="match status" value="2"/>
</dbReference>
<dbReference type="EMBL" id="VFPQ01000001">
    <property type="protein sequence ID" value="TQM77603.1"/>
    <property type="molecule type" value="Genomic_DNA"/>
</dbReference>
<evidence type="ECO:0000313" key="4">
    <source>
        <dbReference type="Proteomes" id="UP000319213"/>
    </source>
</evidence>
<protein>
    <submittedName>
        <fullName evidence="3">Rubrerythrin</fullName>
    </submittedName>
</protein>
<dbReference type="PANTHER" id="PTHR33746">
    <property type="entry name" value="RUBRERYTHRIN"/>
    <property type="match status" value="1"/>
</dbReference>
<dbReference type="InterPro" id="IPR052753">
    <property type="entry name" value="Rbr2/Nigerythrin"/>
</dbReference>